<dbReference type="EMBL" id="KI630171">
    <property type="protein sequence ID" value="EYU46242.1"/>
    <property type="molecule type" value="Genomic_DNA"/>
</dbReference>
<dbReference type="Gene3D" id="3.90.550.50">
    <property type="match status" value="1"/>
</dbReference>
<dbReference type="STRING" id="4155.A0A022S0E1"/>
<dbReference type="Proteomes" id="UP000030748">
    <property type="component" value="Unassembled WGS sequence"/>
</dbReference>
<evidence type="ECO:0000313" key="3">
    <source>
        <dbReference type="Proteomes" id="UP000030748"/>
    </source>
</evidence>
<evidence type="ECO:0000313" key="2">
    <source>
        <dbReference type="EMBL" id="EYU46242.1"/>
    </source>
</evidence>
<reference evidence="2 3" key="1">
    <citation type="journal article" date="2013" name="Proc. Natl. Acad. Sci. U.S.A.">
        <title>Fine-scale variation in meiotic recombination in Mimulus inferred from population shotgun sequencing.</title>
        <authorList>
            <person name="Hellsten U."/>
            <person name="Wright K.M."/>
            <person name="Jenkins J."/>
            <person name="Shu S."/>
            <person name="Yuan Y."/>
            <person name="Wessler S.R."/>
            <person name="Schmutz J."/>
            <person name="Willis J.H."/>
            <person name="Rokhsar D.S."/>
        </authorList>
    </citation>
    <scope>NUCLEOTIDE SEQUENCE [LARGE SCALE GENOMIC DNA]</scope>
    <source>
        <strain evidence="3">cv. DUN x IM62</strain>
    </source>
</reference>
<sequence length="429" mass="49183">MQRSSADKPSQNQGHSWLKTSSSLISPPAINDNSRTNLSHLVFGLLGSEKAWHDRKSYIESWWRPNTTKGFLYLDKPPTGNLLPWPETSPPYRISDDLTEFLKQNKPKAPIMIRMVHAIMEIFREINEKNNDNLDIRWFVMGDDDSVFFVDNIVDVLAEYDHTKYYYIGGQSEFVLSNYWFSFQQGFGGAGFMLSYRLVKALAMGMENCLRRYAYLRSADYITMVCISDIGVNLSPNKGIHQIDLHGDISGLLSSHPKSPLISLHHLDKMKPIFPNMDSFESTRHLMKAAAADQTRMLQQTICHHRGSNWTFSVSWGYSAHIYERVMPRNYLQKPIETFKPWVGTPETHRPFYMFNTRLPSDDPCEKPHVFFFKGVEKASSSSEILTTYSRAAPRGLGPCSDSPNAEFVSEIRVFSPATKREEVIKLKN</sequence>
<gene>
    <name evidence="2" type="ORF">MIMGU_mgv1a026569mg</name>
</gene>
<dbReference type="InterPro" id="IPR006740">
    <property type="entry name" value="DUF604"/>
</dbReference>
<evidence type="ECO:0008006" key="4">
    <source>
        <dbReference type="Google" id="ProtNLM"/>
    </source>
</evidence>
<dbReference type="FunFam" id="3.90.550.50:FF:000061">
    <property type="entry name" value="AT4g00300 protein"/>
    <property type="match status" value="1"/>
</dbReference>
<protein>
    <recommendedName>
        <fullName evidence="4">Fringe-related protein</fullName>
    </recommendedName>
</protein>
<keyword evidence="3" id="KW-1185">Reference proteome</keyword>
<dbReference type="AlphaFoldDB" id="A0A022S0E1"/>
<proteinExistence type="predicted"/>
<evidence type="ECO:0000256" key="1">
    <source>
        <dbReference type="SAM" id="MobiDB-lite"/>
    </source>
</evidence>
<feature type="region of interest" description="Disordered" evidence="1">
    <location>
        <begin position="1"/>
        <end position="21"/>
    </location>
</feature>
<dbReference type="PANTHER" id="PTHR10811">
    <property type="entry name" value="FRINGE-RELATED"/>
    <property type="match status" value="1"/>
</dbReference>
<dbReference type="eggNOG" id="KOG2246">
    <property type="taxonomic scope" value="Eukaryota"/>
</dbReference>
<organism evidence="2 3">
    <name type="scientific">Erythranthe guttata</name>
    <name type="common">Yellow monkey flower</name>
    <name type="synonym">Mimulus guttatus</name>
    <dbReference type="NCBI Taxonomy" id="4155"/>
    <lineage>
        <taxon>Eukaryota</taxon>
        <taxon>Viridiplantae</taxon>
        <taxon>Streptophyta</taxon>
        <taxon>Embryophyta</taxon>
        <taxon>Tracheophyta</taxon>
        <taxon>Spermatophyta</taxon>
        <taxon>Magnoliopsida</taxon>
        <taxon>eudicotyledons</taxon>
        <taxon>Gunneridae</taxon>
        <taxon>Pentapetalae</taxon>
        <taxon>asterids</taxon>
        <taxon>lamiids</taxon>
        <taxon>Lamiales</taxon>
        <taxon>Phrymaceae</taxon>
        <taxon>Erythranthe</taxon>
    </lineage>
</organism>
<name>A0A022S0E1_ERYGU</name>
<dbReference type="GO" id="GO:0008375">
    <property type="term" value="F:acetylglucosaminyltransferase activity"/>
    <property type="evidence" value="ECO:0000318"/>
    <property type="project" value="GO_Central"/>
</dbReference>
<dbReference type="Pfam" id="PF04646">
    <property type="entry name" value="DUF604"/>
    <property type="match status" value="1"/>
</dbReference>
<accession>A0A022S0E1</accession>